<dbReference type="GeneID" id="6505122"/>
<dbReference type="OrthoDB" id="7867181at2759"/>
<dbReference type="EMBL" id="CH902625">
    <property type="protein sequence ID" value="EDV34928.1"/>
    <property type="molecule type" value="Genomic_DNA"/>
</dbReference>
<feature type="domain" description="Cytochrome b561" evidence="8">
    <location>
        <begin position="62"/>
        <end position="193"/>
    </location>
</feature>
<gene>
    <name evidence="9" type="primary">Dana\GF22461</name>
    <name evidence="9" type="synonym">dana_GLEANR_6428</name>
    <name evidence="9" type="ORF">GF22461</name>
</gene>
<evidence type="ECO:0000256" key="3">
    <source>
        <dbReference type="ARBA" id="ARBA00022692"/>
    </source>
</evidence>
<evidence type="ECO:0000313" key="9">
    <source>
        <dbReference type="EMBL" id="EDV34928.1"/>
    </source>
</evidence>
<dbReference type="InParanoid" id="B3MWE3"/>
<evidence type="ECO:0000256" key="4">
    <source>
        <dbReference type="ARBA" id="ARBA00022982"/>
    </source>
</evidence>
<name>B3MWE3_DROAN</name>
<proteinExistence type="predicted"/>
<evidence type="ECO:0000256" key="5">
    <source>
        <dbReference type="ARBA" id="ARBA00022989"/>
    </source>
</evidence>
<keyword evidence="6 7" id="KW-0472">Membrane</keyword>
<dbReference type="AlphaFoldDB" id="B3MWE3"/>
<dbReference type="STRING" id="7217.B3MWE3"/>
<dbReference type="OMA" id="QWFALNL"/>
<dbReference type="Proteomes" id="UP000007801">
    <property type="component" value="Unassembled WGS sequence"/>
</dbReference>
<evidence type="ECO:0000256" key="6">
    <source>
        <dbReference type="ARBA" id="ARBA00023136"/>
    </source>
</evidence>
<reference evidence="9 10" key="1">
    <citation type="journal article" date="2007" name="Nature">
        <title>Evolution of genes and genomes on the Drosophila phylogeny.</title>
        <authorList>
            <consortium name="Drosophila 12 Genomes Consortium"/>
            <person name="Clark A.G."/>
            <person name="Eisen M.B."/>
            <person name="Smith D.R."/>
            <person name="Bergman C.M."/>
            <person name="Oliver B."/>
            <person name="Markow T.A."/>
            <person name="Kaufman T.C."/>
            <person name="Kellis M."/>
            <person name="Gelbart W."/>
            <person name="Iyer V.N."/>
            <person name="Pollard D.A."/>
            <person name="Sackton T.B."/>
            <person name="Larracuente A.M."/>
            <person name="Singh N.D."/>
            <person name="Abad J.P."/>
            <person name="Abt D.N."/>
            <person name="Adryan B."/>
            <person name="Aguade M."/>
            <person name="Akashi H."/>
            <person name="Anderson W.W."/>
            <person name="Aquadro C.F."/>
            <person name="Ardell D.H."/>
            <person name="Arguello R."/>
            <person name="Artieri C.G."/>
            <person name="Barbash D.A."/>
            <person name="Barker D."/>
            <person name="Barsanti P."/>
            <person name="Batterham P."/>
            <person name="Batzoglou S."/>
            <person name="Begun D."/>
            <person name="Bhutkar A."/>
            <person name="Blanco E."/>
            <person name="Bosak S.A."/>
            <person name="Bradley R.K."/>
            <person name="Brand A.D."/>
            <person name="Brent M.R."/>
            <person name="Brooks A.N."/>
            <person name="Brown R.H."/>
            <person name="Butlin R.K."/>
            <person name="Caggese C."/>
            <person name="Calvi B.R."/>
            <person name="Bernardo de Carvalho A."/>
            <person name="Caspi A."/>
            <person name="Castrezana S."/>
            <person name="Celniker S.E."/>
            <person name="Chang J.L."/>
            <person name="Chapple C."/>
            <person name="Chatterji S."/>
            <person name="Chinwalla A."/>
            <person name="Civetta A."/>
            <person name="Clifton S.W."/>
            <person name="Comeron J.M."/>
            <person name="Costello J.C."/>
            <person name="Coyne J.A."/>
            <person name="Daub J."/>
            <person name="David R.G."/>
            <person name="Delcher A.L."/>
            <person name="Delehaunty K."/>
            <person name="Do C.B."/>
            <person name="Ebling H."/>
            <person name="Edwards K."/>
            <person name="Eickbush T."/>
            <person name="Evans J.D."/>
            <person name="Filipski A."/>
            <person name="Findeiss S."/>
            <person name="Freyhult E."/>
            <person name="Fulton L."/>
            <person name="Fulton R."/>
            <person name="Garcia A.C."/>
            <person name="Gardiner A."/>
            <person name="Garfield D.A."/>
            <person name="Garvin B.E."/>
            <person name="Gibson G."/>
            <person name="Gilbert D."/>
            <person name="Gnerre S."/>
            <person name="Godfrey J."/>
            <person name="Good R."/>
            <person name="Gotea V."/>
            <person name="Gravely B."/>
            <person name="Greenberg A.J."/>
            <person name="Griffiths-Jones S."/>
            <person name="Gross S."/>
            <person name="Guigo R."/>
            <person name="Gustafson E.A."/>
            <person name="Haerty W."/>
            <person name="Hahn M.W."/>
            <person name="Halligan D.L."/>
            <person name="Halpern A.L."/>
            <person name="Halter G.M."/>
            <person name="Han M.V."/>
            <person name="Heger A."/>
            <person name="Hillier L."/>
            <person name="Hinrichs A.S."/>
            <person name="Holmes I."/>
            <person name="Hoskins R.A."/>
            <person name="Hubisz M.J."/>
            <person name="Hultmark D."/>
            <person name="Huntley M.A."/>
            <person name="Jaffe D.B."/>
            <person name="Jagadeeshan S."/>
            <person name="Jeck W.R."/>
            <person name="Johnson J."/>
            <person name="Jones C.D."/>
            <person name="Jordan W.C."/>
            <person name="Karpen G.H."/>
            <person name="Kataoka E."/>
            <person name="Keightley P.D."/>
            <person name="Kheradpour P."/>
            <person name="Kirkness E.F."/>
            <person name="Koerich L.B."/>
            <person name="Kristiansen K."/>
            <person name="Kudrna D."/>
            <person name="Kulathinal R.J."/>
            <person name="Kumar S."/>
            <person name="Kwok R."/>
            <person name="Lander E."/>
            <person name="Langley C.H."/>
            <person name="Lapoint R."/>
            <person name="Lazzaro B.P."/>
            <person name="Lee S.J."/>
            <person name="Levesque L."/>
            <person name="Li R."/>
            <person name="Lin C.F."/>
            <person name="Lin M.F."/>
            <person name="Lindblad-Toh K."/>
            <person name="Llopart A."/>
            <person name="Long M."/>
            <person name="Low L."/>
            <person name="Lozovsky E."/>
            <person name="Lu J."/>
            <person name="Luo M."/>
            <person name="Machado C.A."/>
            <person name="Makalowski W."/>
            <person name="Marzo M."/>
            <person name="Matsuda M."/>
            <person name="Matzkin L."/>
            <person name="McAllister B."/>
            <person name="McBride C.S."/>
            <person name="McKernan B."/>
            <person name="McKernan K."/>
            <person name="Mendez-Lago M."/>
            <person name="Minx P."/>
            <person name="Mollenhauer M.U."/>
            <person name="Montooth K."/>
            <person name="Mount S.M."/>
            <person name="Mu X."/>
            <person name="Myers E."/>
            <person name="Negre B."/>
            <person name="Newfeld S."/>
            <person name="Nielsen R."/>
            <person name="Noor M.A."/>
            <person name="O'Grady P."/>
            <person name="Pachter L."/>
            <person name="Papaceit M."/>
            <person name="Parisi M.J."/>
            <person name="Parisi M."/>
            <person name="Parts L."/>
            <person name="Pedersen J.S."/>
            <person name="Pesole G."/>
            <person name="Phillippy A.M."/>
            <person name="Ponting C.P."/>
            <person name="Pop M."/>
            <person name="Porcelli D."/>
            <person name="Powell J.R."/>
            <person name="Prohaska S."/>
            <person name="Pruitt K."/>
            <person name="Puig M."/>
            <person name="Quesneville H."/>
            <person name="Ram K.R."/>
            <person name="Rand D."/>
            <person name="Rasmussen M.D."/>
            <person name="Reed L.K."/>
            <person name="Reenan R."/>
            <person name="Reily A."/>
            <person name="Remington K.A."/>
            <person name="Rieger T.T."/>
            <person name="Ritchie M.G."/>
            <person name="Robin C."/>
            <person name="Rogers Y.H."/>
            <person name="Rohde C."/>
            <person name="Rozas J."/>
            <person name="Rubenfield M.J."/>
            <person name="Ruiz A."/>
            <person name="Russo S."/>
            <person name="Salzberg S.L."/>
            <person name="Sanchez-Gracia A."/>
            <person name="Saranga D.J."/>
            <person name="Sato H."/>
            <person name="Schaeffer S.W."/>
            <person name="Schatz M.C."/>
            <person name="Schlenke T."/>
            <person name="Schwartz R."/>
            <person name="Segarra C."/>
            <person name="Singh R.S."/>
            <person name="Sirot L."/>
            <person name="Sirota M."/>
            <person name="Sisneros N.B."/>
            <person name="Smith C.D."/>
            <person name="Smith T.F."/>
            <person name="Spieth J."/>
            <person name="Stage D.E."/>
            <person name="Stark A."/>
            <person name="Stephan W."/>
            <person name="Strausberg R.L."/>
            <person name="Strempel S."/>
            <person name="Sturgill D."/>
            <person name="Sutton G."/>
            <person name="Sutton G.G."/>
            <person name="Tao W."/>
            <person name="Teichmann S."/>
            <person name="Tobari Y.N."/>
            <person name="Tomimura Y."/>
            <person name="Tsolas J.M."/>
            <person name="Valente V.L."/>
            <person name="Venter E."/>
            <person name="Venter J.C."/>
            <person name="Vicario S."/>
            <person name="Vieira F.G."/>
            <person name="Vilella A.J."/>
            <person name="Villasante A."/>
            <person name="Walenz B."/>
            <person name="Wang J."/>
            <person name="Wasserman M."/>
            <person name="Watts T."/>
            <person name="Wilson D."/>
            <person name="Wilson R.K."/>
            <person name="Wing R.A."/>
            <person name="Wolfner M.F."/>
            <person name="Wong A."/>
            <person name="Wong G.K."/>
            <person name="Wu C.I."/>
            <person name="Wu G."/>
            <person name="Yamamoto D."/>
            <person name="Yang H.P."/>
            <person name="Yang S.P."/>
            <person name="Yorke J.A."/>
            <person name="Yoshida K."/>
            <person name="Zdobnov E."/>
            <person name="Zhang P."/>
            <person name="Zhang Y."/>
            <person name="Zimin A.V."/>
            <person name="Baldwin J."/>
            <person name="Abdouelleil A."/>
            <person name="Abdulkadir J."/>
            <person name="Abebe A."/>
            <person name="Abera B."/>
            <person name="Abreu J."/>
            <person name="Acer S.C."/>
            <person name="Aftuck L."/>
            <person name="Alexander A."/>
            <person name="An P."/>
            <person name="Anderson E."/>
            <person name="Anderson S."/>
            <person name="Arachi H."/>
            <person name="Azer M."/>
            <person name="Bachantsang P."/>
            <person name="Barry A."/>
            <person name="Bayul T."/>
            <person name="Berlin A."/>
            <person name="Bessette D."/>
            <person name="Bloom T."/>
            <person name="Blye J."/>
            <person name="Boguslavskiy L."/>
            <person name="Bonnet C."/>
            <person name="Boukhgalter B."/>
            <person name="Bourzgui I."/>
            <person name="Brown A."/>
            <person name="Cahill P."/>
            <person name="Channer S."/>
            <person name="Cheshatsang Y."/>
            <person name="Chuda L."/>
            <person name="Citroen M."/>
            <person name="Collymore A."/>
            <person name="Cooke P."/>
            <person name="Costello M."/>
            <person name="D'Aco K."/>
            <person name="Daza R."/>
            <person name="De Haan G."/>
            <person name="DeGray S."/>
            <person name="DeMaso C."/>
            <person name="Dhargay N."/>
            <person name="Dooley K."/>
            <person name="Dooley E."/>
            <person name="Doricent M."/>
            <person name="Dorje P."/>
            <person name="Dorjee K."/>
            <person name="Dupes A."/>
            <person name="Elong R."/>
            <person name="Falk J."/>
            <person name="Farina A."/>
            <person name="Faro S."/>
            <person name="Ferguson D."/>
            <person name="Fisher S."/>
            <person name="Foley C.D."/>
            <person name="Franke A."/>
            <person name="Friedrich D."/>
            <person name="Gadbois L."/>
            <person name="Gearin G."/>
            <person name="Gearin C.R."/>
            <person name="Giannoukos G."/>
            <person name="Goode T."/>
            <person name="Graham J."/>
            <person name="Grandbois E."/>
            <person name="Grewal S."/>
            <person name="Gyaltsen K."/>
            <person name="Hafez N."/>
            <person name="Hagos B."/>
            <person name="Hall J."/>
            <person name="Henson C."/>
            <person name="Hollinger A."/>
            <person name="Honan T."/>
            <person name="Huard M.D."/>
            <person name="Hughes L."/>
            <person name="Hurhula B."/>
            <person name="Husby M.E."/>
            <person name="Kamat A."/>
            <person name="Kanga B."/>
            <person name="Kashin S."/>
            <person name="Khazanovich D."/>
            <person name="Kisner P."/>
            <person name="Lance K."/>
            <person name="Lara M."/>
            <person name="Lee W."/>
            <person name="Lennon N."/>
            <person name="Letendre F."/>
            <person name="LeVine R."/>
            <person name="Lipovsky A."/>
            <person name="Liu X."/>
            <person name="Liu J."/>
            <person name="Liu S."/>
            <person name="Lokyitsang T."/>
            <person name="Lokyitsang Y."/>
            <person name="Lubonja R."/>
            <person name="Lui A."/>
            <person name="MacDonald P."/>
            <person name="Magnisalis V."/>
            <person name="Maru K."/>
            <person name="Matthews C."/>
            <person name="McCusker W."/>
            <person name="McDonough S."/>
            <person name="Mehta T."/>
            <person name="Meldrim J."/>
            <person name="Meneus L."/>
            <person name="Mihai O."/>
            <person name="Mihalev A."/>
            <person name="Mihova T."/>
            <person name="Mittelman R."/>
            <person name="Mlenga V."/>
            <person name="Montmayeur A."/>
            <person name="Mulrain L."/>
            <person name="Navidi A."/>
            <person name="Naylor J."/>
            <person name="Negash T."/>
            <person name="Nguyen T."/>
            <person name="Nguyen N."/>
            <person name="Nicol R."/>
            <person name="Norbu C."/>
            <person name="Norbu N."/>
            <person name="Novod N."/>
            <person name="O'Neill B."/>
            <person name="Osman S."/>
            <person name="Markiewicz E."/>
            <person name="Oyono O.L."/>
            <person name="Patti C."/>
            <person name="Phunkhang P."/>
            <person name="Pierre F."/>
            <person name="Priest M."/>
            <person name="Raghuraman S."/>
            <person name="Rege F."/>
            <person name="Reyes R."/>
            <person name="Rise C."/>
            <person name="Rogov P."/>
            <person name="Ross K."/>
            <person name="Ryan E."/>
            <person name="Settipalli S."/>
            <person name="Shea T."/>
            <person name="Sherpa N."/>
            <person name="Shi L."/>
            <person name="Shih D."/>
            <person name="Sparrow T."/>
            <person name="Spaulding J."/>
            <person name="Stalker J."/>
            <person name="Stange-Thomann N."/>
            <person name="Stavropoulos S."/>
            <person name="Stone C."/>
            <person name="Strader C."/>
            <person name="Tesfaye S."/>
            <person name="Thomson T."/>
            <person name="Thoulutsang Y."/>
            <person name="Thoulutsang D."/>
            <person name="Topham K."/>
            <person name="Topping I."/>
            <person name="Tsamla T."/>
            <person name="Vassiliev H."/>
            <person name="Vo A."/>
            <person name="Wangchuk T."/>
            <person name="Wangdi T."/>
            <person name="Weiand M."/>
            <person name="Wilkinson J."/>
            <person name="Wilson A."/>
            <person name="Yadav S."/>
            <person name="Young G."/>
            <person name="Yu Q."/>
            <person name="Zembek L."/>
            <person name="Zhong D."/>
            <person name="Zimmer A."/>
            <person name="Zwirko Z."/>
            <person name="Jaffe D.B."/>
            <person name="Alvarez P."/>
            <person name="Brockman W."/>
            <person name="Butler J."/>
            <person name="Chin C."/>
            <person name="Gnerre S."/>
            <person name="Grabherr M."/>
            <person name="Kleber M."/>
            <person name="Mauceli E."/>
            <person name="MacCallum I."/>
        </authorList>
    </citation>
    <scope>NUCLEOTIDE SEQUENCE [LARGE SCALE GENOMIC DNA]</scope>
    <source>
        <strain evidence="10">Tucson 14024-0371.13</strain>
    </source>
</reference>
<feature type="transmembrane region" description="Helical" evidence="7">
    <location>
        <begin position="141"/>
        <end position="164"/>
    </location>
</feature>
<sequence length="262" mass="29264">MGNQTEGDKIFVDEFVWPFLIPLMTTVSCTIALEVLAHILMSLVTIVVVRKCLRIHLIGTAEHAYYCTLGLFLCVGECLLMTNTWWMRRLFTHRGLLRTHMGLGMLCLWPGFIGILMKCINKVKQNAMEEEQYESHCTSKHSLCGLLGYFLLVGALGTGLSLVWYSEMALHLTHRLLGLSGFTTLACSLWFSFNTGFARREWSARMVICLKAGVMIGGFAACSSELWTLAGETFHSLPAAFIRAFDLADSEGRWGPIGKSVH</sequence>
<keyword evidence="4" id="KW-0249">Electron transport</keyword>
<dbReference type="HOGENOM" id="CLU_089762_0_0_1"/>
<dbReference type="PhylomeDB" id="B3MWE3"/>
<evidence type="ECO:0000313" key="10">
    <source>
        <dbReference type="Proteomes" id="UP000007801"/>
    </source>
</evidence>
<dbReference type="CDD" id="cd08554">
    <property type="entry name" value="Cyt_b561"/>
    <property type="match status" value="1"/>
</dbReference>
<dbReference type="GO" id="GO:0016020">
    <property type="term" value="C:membrane"/>
    <property type="evidence" value="ECO:0007669"/>
    <property type="project" value="UniProtKB-SubCell"/>
</dbReference>
<feature type="transmembrane region" description="Helical" evidence="7">
    <location>
        <begin position="176"/>
        <end position="197"/>
    </location>
</feature>
<feature type="transmembrane region" description="Helical" evidence="7">
    <location>
        <begin position="20"/>
        <end position="53"/>
    </location>
</feature>
<keyword evidence="2" id="KW-0813">Transport</keyword>
<dbReference type="FunCoup" id="B3MWE3">
    <property type="interactions" value="21"/>
</dbReference>
<comment type="subcellular location">
    <subcellularLocation>
        <location evidence="1">Membrane</location>
    </subcellularLocation>
</comment>
<evidence type="ECO:0000256" key="1">
    <source>
        <dbReference type="ARBA" id="ARBA00004370"/>
    </source>
</evidence>
<feature type="transmembrane region" description="Helical" evidence="7">
    <location>
        <begin position="99"/>
        <end position="120"/>
    </location>
</feature>
<feature type="transmembrane region" description="Helical" evidence="7">
    <location>
        <begin position="65"/>
        <end position="87"/>
    </location>
</feature>
<evidence type="ECO:0000256" key="2">
    <source>
        <dbReference type="ARBA" id="ARBA00022448"/>
    </source>
</evidence>
<keyword evidence="3 7" id="KW-0812">Transmembrane</keyword>
<evidence type="ECO:0000259" key="8">
    <source>
        <dbReference type="SMART" id="SM00665"/>
    </source>
</evidence>
<keyword evidence="5 7" id="KW-1133">Transmembrane helix</keyword>
<protein>
    <recommendedName>
        <fullName evidence="8">Cytochrome b561 domain-containing protein</fullName>
    </recommendedName>
</protein>
<keyword evidence="10" id="KW-1185">Reference proteome</keyword>
<dbReference type="KEGG" id="dan:6505122"/>
<evidence type="ECO:0000256" key="7">
    <source>
        <dbReference type="SAM" id="Phobius"/>
    </source>
</evidence>
<organism evidence="9 10">
    <name type="scientific">Drosophila ananassae</name>
    <name type="common">Fruit fly</name>
    <dbReference type="NCBI Taxonomy" id="7217"/>
    <lineage>
        <taxon>Eukaryota</taxon>
        <taxon>Metazoa</taxon>
        <taxon>Ecdysozoa</taxon>
        <taxon>Arthropoda</taxon>
        <taxon>Hexapoda</taxon>
        <taxon>Insecta</taxon>
        <taxon>Pterygota</taxon>
        <taxon>Neoptera</taxon>
        <taxon>Endopterygota</taxon>
        <taxon>Diptera</taxon>
        <taxon>Brachycera</taxon>
        <taxon>Muscomorpha</taxon>
        <taxon>Ephydroidea</taxon>
        <taxon>Drosophilidae</taxon>
        <taxon>Drosophila</taxon>
        <taxon>Sophophora</taxon>
    </lineage>
</organism>
<accession>B3MWE3</accession>
<dbReference type="SMART" id="SM00665">
    <property type="entry name" value="B561"/>
    <property type="match status" value="1"/>
</dbReference>
<dbReference type="Pfam" id="PF03188">
    <property type="entry name" value="Cytochrom_B561"/>
    <property type="match status" value="1"/>
</dbReference>
<dbReference type="InterPro" id="IPR006593">
    <property type="entry name" value="Cyt_b561/ferric_Rdtase_TM"/>
</dbReference>